<feature type="signal peptide" evidence="1">
    <location>
        <begin position="1"/>
        <end position="28"/>
    </location>
</feature>
<accession>A0A9D2EDK9</accession>
<evidence type="ECO:0000256" key="1">
    <source>
        <dbReference type="SAM" id="SignalP"/>
    </source>
</evidence>
<dbReference type="AlphaFoldDB" id="A0A9D2EDK9"/>
<sequence length="325" mass="32988">MKKRLSSALIGGLVLAGFAASGSAPAQAALTTHCVGEGGDVTVPGDLVVPQGEACSLEGTTINGNVRIAAGADLVGEGITVNGNIVVREDGYLDLAGSTVDGNVVNRGSFGVYLDDTGLNAYTTQGSANPESFLWTYETHFDARVAATGGSFVLESSFAEGLVQTTDTQYTDIVDSVVGGTLTVTGAEYGAMVCGSEIDGHATFASVGVAVQLGASGALDNCEQGPSIWGGNVLVSGTTGTVEVSDNIIRGNLNGTGNDAVTASDNRVRGNIEGQFAESGEESLLQMQAEAQTEAQTGRESLEQLRSERLADAEELADAAGPANL</sequence>
<organism evidence="2 3">
    <name type="scientific">Candidatus Ruania gallistercoris</name>
    <dbReference type="NCBI Taxonomy" id="2838746"/>
    <lineage>
        <taxon>Bacteria</taxon>
        <taxon>Bacillati</taxon>
        <taxon>Actinomycetota</taxon>
        <taxon>Actinomycetes</taxon>
        <taxon>Micrococcales</taxon>
        <taxon>Ruaniaceae</taxon>
        <taxon>Ruania</taxon>
    </lineage>
</organism>
<proteinExistence type="predicted"/>
<evidence type="ECO:0000313" key="3">
    <source>
        <dbReference type="Proteomes" id="UP000824037"/>
    </source>
</evidence>
<gene>
    <name evidence="2" type="ORF">H9815_05525</name>
</gene>
<reference evidence="2" key="1">
    <citation type="journal article" date="2021" name="PeerJ">
        <title>Extensive microbial diversity within the chicken gut microbiome revealed by metagenomics and culture.</title>
        <authorList>
            <person name="Gilroy R."/>
            <person name="Ravi A."/>
            <person name="Getino M."/>
            <person name="Pursley I."/>
            <person name="Horton D.L."/>
            <person name="Alikhan N.F."/>
            <person name="Baker D."/>
            <person name="Gharbi K."/>
            <person name="Hall N."/>
            <person name="Watson M."/>
            <person name="Adriaenssens E.M."/>
            <person name="Foster-Nyarko E."/>
            <person name="Jarju S."/>
            <person name="Secka A."/>
            <person name="Antonio M."/>
            <person name="Oren A."/>
            <person name="Chaudhuri R.R."/>
            <person name="La Ragione R."/>
            <person name="Hildebrand F."/>
            <person name="Pallen M.J."/>
        </authorList>
    </citation>
    <scope>NUCLEOTIDE SEQUENCE</scope>
    <source>
        <strain evidence="2">ChiGjej4B4-7305</strain>
    </source>
</reference>
<evidence type="ECO:0000313" key="2">
    <source>
        <dbReference type="EMBL" id="HIZ35216.1"/>
    </source>
</evidence>
<protein>
    <recommendedName>
        <fullName evidence="4">Polymer-forming cytoskeletal protein</fullName>
    </recommendedName>
</protein>
<dbReference type="Proteomes" id="UP000824037">
    <property type="component" value="Unassembled WGS sequence"/>
</dbReference>
<keyword evidence="1" id="KW-0732">Signal</keyword>
<comment type="caution">
    <text evidence="2">The sequence shown here is derived from an EMBL/GenBank/DDBJ whole genome shotgun (WGS) entry which is preliminary data.</text>
</comment>
<evidence type="ECO:0008006" key="4">
    <source>
        <dbReference type="Google" id="ProtNLM"/>
    </source>
</evidence>
<dbReference type="EMBL" id="DXBY01000087">
    <property type="protein sequence ID" value="HIZ35216.1"/>
    <property type="molecule type" value="Genomic_DNA"/>
</dbReference>
<name>A0A9D2EDK9_9MICO</name>
<feature type="chain" id="PRO_5039019578" description="Polymer-forming cytoskeletal protein" evidence="1">
    <location>
        <begin position="29"/>
        <end position="325"/>
    </location>
</feature>
<reference evidence="2" key="2">
    <citation type="submission" date="2021-04" db="EMBL/GenBank/DDBJ databases">
        <authorList>
            <person name="Gilroy R."/>
        </authorList>
    </citation>
    <scope>NUCLEOTIDE SEQUENCE</scope>
    <source>
        <strain evidence="2">ChiGjej4B4-7305</strain>
    </source>
</reference>